<dbReference type="Proteomes" id="UP000663292">
    <property type="component" value="Chromosome"/>
</dbReference>
<dbReference type="Gene3D" id="3.40.5.50">
    <property type="match status" value="1"/>
</dbReference>
<name>A0A897NNR7_9EURY</name>
<dbReference type="CDD" id="cd11714">
    <property type="entry name" value="GINS_A_archaea"/>
    <property type="match status" value="1"/>
</dbReference>
<feature type="compositionally biased region" description="Basic and acidic residues" evidence="2">
    <location>
        <begin position="266"/>
        <end position="276"/>
    </location>
</feature>
<dbReference type="EMBL" id="CP064791">
    <property type="protein sequence ID" value="QSG14388.1"/>
    <property type="molecule type" value="Genomic_DNA"/>
</dbReference>
<feature type="region of interest" description="Disordered" evidence="2">
    <location>
        <begin position="124"/>
        <end position="276"/>
    </location>
</feature>
<evidence type="ECO:0000256" key="1">
    <source>
        <dbReference type="SAM" id="Coils"/>
    </source>
</evidence>
<keyword evidence="5" id="KW-1185">Reference proteome</keyword>
<evidence type="ECO:0000259" key="3">
    <source>
        <dbReference type="Pfam" id="PF05916"/>
    </source>
</evidence>
<dbReference type="AlphaFoldDB" id="A0A897NNR7"/>
<sequence>MDLDELQTVKSRERQTDSLQQLRDSFYTEASEYLQELRDARDQAAELADDPWNDPEVGRLSDEIETAEQTVEAIHKRRVAKIVKNASLAAHGSAVDDSGLTTEEQGMFDQLVADIEANREHVLDKIAGELPADSSPETPQTASVEGASAESSPAAGAAEHTGPDPSTSEGPAPDERTANTPDGPGPRDQSTADPSSRPEAEPPDAPPGGINADDDSTDSEQAVPAADVMNDGGSTQAADPATAGAPADPEAGSGSPPPTDASSSSDRADGVDRRTVRITEEVGEILGVDQREYDLSADDVVTLPEANAKPLLNQDAAQQLD</sequence>
<feature type="domain" description="GINS subunit" evidence="3">
    <location>
        <begin position="2"/>
        <end position="113"/>
    </location>
</feature>
<organism evidence="4 5">
    <name type="scientific">Halapricum desulfuricans</name>
    <dbReference type="NCBI Taxonomy" id="2841257"/>
    <lineage>
        <taxon>Archaea</taxon>
        <taxon>Methanobacteriati</taxon>
        <taxon>Methanobacteriota</taxon>
        <taxon>Stenosarchaea group</taxon>
        <taxon>Halobacteria</taxon>
        <taxon>Halobacteriales</taxon>
        <taxon>Haloarculaceae</taxon>
        <taxon>Halapricum</taxon>
    </lineage>
</organism>
<keyword evidence="1" id="KW-0175">Coiled coil</keyword>
<accession>A0A897NNR7</accession>
<dbReference type="GeneID" id="68857483"/>
<dbReference type="RefSeq" id="WP_229122323.1">
    <property type="nucleotide sequence ID" value="NZ_CP064791.1"/>
</dbReference>
<dbReference type="Pfam" id="PF05916">
    <property type="entry name" value="Sld5"/>
    <property type="match status" value="1"/>
</dbReference>
<feature type="coiled-coil region" evidence="1">
    <location>
        <begin position="30"/>
        <end position="77"/>
    </location>
</feature>
<dbReference type="Gene3D" id="1.20.58.1030">
    <property type="match status" value="1"/>
</dbReference>
<evidence type="ECO:0000313" key="4">
    <source>
        <dbReference type="EMBL" id="QSG14388.1"/>
    </source>
</evidence>
<evidence type="ECO:0000256" key="2">
    <source>
        <dbReference type="SAM" id="MobiDB-lite"/>
    </source>
</evidence>
<feature type="compositionally biased region" description="Low complexity" evidence="2">
    <location>
        <begin position="237"/>
        <end position="265"/>
    </location>
</feature>
<proteinExistence type="predicted"/>
<reference evidence="4 5" key="1">
    <citation type="submission" date="2020-11" db="EMBL/GenBank/DDBJ databases">
        <title>Carbohydrate-dependent, anaerobic sulfur respiration: A novel catabolism in halophilic archaea.</title>
        <authorList>
            <person name="Sorokin D.Y."/>
            <person name="Messina E."/>
            <person name="Smedile F."/>
            <person name="La Cono V."/>
            <person name="Hallsworth J.E."/>
            <person name="Yakimov M.M."/>
        </authorList>
    </citation>
    <scope>NUCLEOTIDE SEQUENCE [LARGE SCALE GENOMIC DNA]</scope>
    <source>
        <strain evidence="4 5">HSR-Est</strain>
    </source>
</reference>
<feature type="region of interest" description="Disordered" evidence="2">
    <location>
        <begin position="1"/>
        <end position="22"/>
    </location>
</feature>
<evidence type="ECO:0000313" key="5">
    <source>
        <dbReference type="Proteomes" id="UP000663292"/>
    </source>
</evidence>
<protein>
    <submittedName>
        <fullName evidence="4">DNA replication initiation complex subunit, GINS15 family</fullName>
    </submittedName>
</protein>
<gene>
    <name evidence="4" type="ORF">HSEST_0846</name>
</gene>
<feature type="compositionally biased region" description="Low complexity" evidence="2">
    <location>
        <begin position="142"/>
        <end position="159"/>
    </location>
</feature>
<dbReference type="InterPro" id="IPR021151">
    <property type="entry name" value="GINS_A"/>
</dbReference>